<protein>
    <submittedName>
        <fullName evidence="3">Uroporphyrin-3 C-methyltransferase</fullName>
    </submittedName>
</protein>
<gene>
    <name evidence="3" type="ORF">EV691_11251</name>
</gene>
<dbReference type="GO" id="GO:0008168">
    <property type="term" value="F:methyltransferase activity"/>
    <property type="evidence" value="ECO:0007669"/>
    <property type="project" value="UniProtKB-KW"/>
</dbReference>
<dbReference type="InterPro" id="IPR007470">
    <property type="entry name" value="HemX"/>
</dbReference>
<keyword evidence="2" id="KW-0472">Membrane</keyword>
<keyword evidence="2" id="KW-0812">Transmembrane</keyword>
<proteinExistence type="predicted"/>
<feature type="region of interest" description="Disordered" evidence="1">
    <location>
        <begin position="1"/>
        <end position="28"/>
    </location>
</feature>
<evidence type="ECO:0000256" key="2">
    <source>
        <dbReference type="SAM" id="Phobius"/>
    </source>
</evidence>
<dbReference type="RefSeq" id="WP_242672470.1">
    <property type="nucleotide sequence ID" value="NZ_JBHLST010000016.1"/>
</dbReference>
<reference evidence="3 4" key="1">
    <citation type="submission" date="2019-03" db="EMBL/GenBank/DDBJ databases">
        <title>Genomic Encyclopedia of Type Strains, Phase IV (KMG-IV): sequencing the most valuable type-strain genomes for metagenomic binning, comparative biology and taxonomic classification.</title>
        <authorList>
            <person name="Goeker M."/>
        </authorList>
    </citation>
    <scope>NUCLEOTIDE SEQUENCE [LARGE SCALE GENOMIC DNA]</scope>
    <source>
        <strain evidence="3 4">DSM 2286</strain>
    </source>
</reference>
<organism evidence="3 4">
    <name type="scientific">Azotobacter chroococcum</name>
    <dbReference type="NCBI Taxonomy" id="353"/>
    <lineage>
        <taxon>Bacteria</taxon>
        <taxon>Pseudomonadati</taxon>
        <taxon>Pseudomonadota</taxon>
        <taxon>Gammaproteobacteria</taxon>
        <taxon>Pseudomonadales</taxon>
        <taxon>Pseudomonadaceae</taxon>
        <taxon>Azotobacter</taxon>
    </lineage>
</organism>
<accession>A0A4R1PPC6</accession>
<name>A0A4R1PPC6_9GAMM</name>
<keyword evidence="3" id="KW-0489">Methyltransferase</keyword>
<evidence type="ECO:0000256" key="1">
    <source>
        <dbReference type="SAM" id="MobiDB-lite"/>
    </source>
</evidence>
<dbReference type="AlphaFoldDB" id="A0A4R1PPC6"/>
<comment type="caution">
    <text evidence="3">The sequence shown here is derived from an EMBL/GenBank/DDBJ whole genome shotgun (WGS) entry which is preliminary data.</text>
</comment>
<dbReference type="GO" id="GO:0032259">
    <property type="term" value="P:methylation"/>
    <property type="evidence" value="ECO:0007669"/>
    <property type="project" value="UniProtKB-KW"/>
</dbReference>
<feature type="region of interest" description="Disordered" evidence="1">
    <location>
        <begin position="349"/>
        <end position="372"/>
    </location>
</feature>
<dbReference type="EMBL" id="SMMU01000012">
    <property type="protein sequence ID" value="TCL31466.1"/>
    <property type="molecule type" value="Genomic_DNA"/>
</dbReference>
<dbReference type="PANTHER" id="PTHR38043:SF1">
    <property type="entry name" value="PROTEIN HEMX"/>
    <property type="match status" value="1"/>
</dbReference>
<feature type="transmembrane region" description="Helical" evidence="2">
    <location>
        <begin position="36"/>
        <end position="56"/>
    </location>
</feature>
<evidence type="ECO:0000313" key="4">
    <source>
        <dbReference type="Proteomes" id="UP000295169"/>
    </source>
</evidence>
<keyword evidence="2" id="KW-1133">Transmembrane helix</keyword>
<keyword evidence="3" id="KW-0808">Transferase</keyword>
<evidence type="ECO:0000313" key="3">
    <source>
        <dbReference type="EMBL" id="TCL31466.1"/>
    </source>
</evidence>
<feature type="compositionally biased region" description="Low complexity" evidence="1">
    <location>
        <begin position="10"/>
        <end position="26"/>
    </location>
</feature>
<dbReference type="PANTHER" id="PTHR38043">
    <property type="entry name" value="PROTEIN HEMX"/>
    <property type="match status" value="1"/>
</dbReference>
<sequence length="372" mass="40789">MSEAAPPNTPTNNNNEQPLAAPAPTAKGGGGVSGTVAVLALLIGAGGAGLGGWGLWQLREMQAGELVQSSRFEAALSSQMDALKQSERSITGRLSQFAARSELEERWRTMSMLESGQEKLVQRLDKLTGASREDWRLAEAEYLLRLANLRLTAMQDINSARHLLEAADGILREQDDPASFPVRQVLARSLEALRSLTPPDRIGLFLSLGALREQAAQLKPLAPIYEQEQAPLVADRWQQLWEKVSRFVRVDLHADQDIRPLLSGQNLAQVHLTLALALEQAQWAVLNASPEVYRQALQQAQEVLAGQFNPDHPQSAALGKRLTELSRQPVALQMPDLSPTVSALQNYLQRRQAQREEAEAAAASTKKEGTRQ</sequence>
<dbReference type="Proteomes" id="UP000295169">
    <property type="component" value="Unassembled WGS sequence"/>
</dbReference>
<dbReference type="Pfam" id="PF04375">
    <property type="entry name" value="HemX"/>
    <property type="match status" value="1"/>
</dbReference>